<proteinExistence type="predicted"/>
<dbReference type="EMBL" id="LXQA010271993">
    <property type="protein sequence ID" value="MCI39807.1"/>
    <property type="molecule type" value="Genomic_DNA"/>
</dbReference>
<comment type="caution">
    <text evidence="1">The sequence shown here is derived from an EMBL/GenBank/DDBJ whole genome shotgun (WGS) entry which is preliminary data.</text>
</comment>
<dbReference type="Proteomes" id="UP000265520">
    <property type="component" value="Unassembled WGS sequence"/>
</dbReference>
<organism evidence="1 2">
    <name type="scientific">Trifolium medium</name>
    <dbReference type="NCBI Taxonomy" id="97028"/>
    <lineage>
        <taxon>Eukaryota</taxon>
        <taxon>Viridiplantae</taxon>
        <taxon>Streptophyta</taxon>
        <taxon>Embryophyta</taxon>
        <taxon>Tracheophyta</taxon>
        <taxon>Spermatophyta</taxon>
        <taxon>Magnoliopsida</taxon>
        <taxon>eudicotyledons</taxon>
        <taxon>Gunneridae</taxon>
        <taxon>Pentapetalae</taxon>
        <taxon>rosids</taxon>
        <taxon>fabids</taxon>
        <taxon>Fabales</taxon>
        <taxon>Fabaceae</taxon>
        <taxon>Papilionoideae</taxon>
        <taxon>50 kb inversion clade</taxon>
        <taxon>NPAAA clade</taxon>
        <taxon>Hologalegina</taxon>
        <taxon>IRL clade</taxon>
        <taxon>Trifolieae</taxon>
        <taxon>Trifolium</taxon>
    </lineage>
</organism>
<keyword evidence="2" id="KW-1185">Reference proteome</keyword>
<feature type="non-terminal residue" evidence="1">
    <location>
        <position position="79"/>
    </location>
</feature>
<dbReference type="AlphaFoldDB" id="A0A392RUI0"/>
<name>A0A392RUI0_9FABA</name>
<protein>
    <submittedName>
        <fullName evidence="1">Uncharacterized protein</fullName>
    </submittedName>
</protein>
<evidence type="ECO:0000313" key="1">
    <source>
        <dbReference type="EMBL" id="MCI39807.1"/>
    </source>
</evidence>
<evidence type="ECO:0000313" key="2">
    <source>
        <dbReference type="Proteomes" id="UP000265520"/>
    </source>
</evidence>
<accession>A0A392RUI0</accession>
<reference evidence="1 2" key="1">
    <citation type="journal article" date="2018" name="Front. Plant Sci.">
        <title>Red Clover (Trifolium pratense) and Zigzag Clover (T. medium) - A Picture of Genomic Similarities and Differences.</title>
        <authorList>
            <person name="Dluhosova J."/>
            <person name="Istvanek J."/>
            <person name="Nedelnik J."/>
            <person name="Repkova J."/>
        </authorList>
    </citation>
    <scope>NUCLEOTIDE SEQUENCE [LARGE SCALE GENOMIC DNA]</scope>
    <source>
        <strain evidence="2">cv. 10/8</strain>
        <tissue evidence="1">Leaf</tissue>
    </source>
</reference>
<sequence>MSTSSAASAQVLSGDIMDSVFSDAVFTKPDGSAFRESFKDSKLEKLDTSTLGKFRRAQAPYIARAASSYARAAPTAFGN</sequence>